<dbReference type="EMBL" id="MSFU01000030">
    <property type="protein sequence ID" value="PWY64601.1"/>
    <property type="molecule type" value="Genomic_DNA"/>
</dbReference>
<keyword evidence="1" id="KW-1133">Transmembrane helix</keyword>
<dbReference type="GeneID" id="37048108"/>
<dbReference type="VEuPathDB" id="FungiDB:BO83DRAFT_137614"/>
<accession>A0A317USU7</accession>
<evidence type="ECO:0000313" key="2">
    <source>
        <dbReference type="EMBL" id="PWY64601.1"/>
    </source>
</evidence>
<reference evidence="2" key="1">
    <citation type="submission" date="2016-12" db="EMBL/GenBank/DDBJ databases">
        <title>The genomes of Aspergillus section Nigri reveals drivers in fungal speciation.</title>
        <authorList>
            <consortium name="DOE Joint Genome Institute"/>
            <person name="Vesth T.C."/>
            <person name="Nybo J."/>
            <person name="Theobald S."/>
            <person name="Brandl J."/>
            <person name="Frisvad J.C."/>
            <person name="Nielsen K.F."/>
            <person name="Lyhne E.K."/>
            <person name="Kogle M.E."/>
            <person name="Kuo A."/>
            <person name="Riley R."/>
            <person name="Clum A."/>
            <person name="Nolan M."/>
            <person name="Lipzen A."/>
            <person name="Salamov A."/>
            <person name="Henrissat B."/>
            <person name="Wiebenga A."/>
            <person name="De vries R.P."/>
            <person name="Grigoriev I.V."/>
            <person name="Mortensen U.H."/>
            <person name="Andersen M.R."/>
            <person name="Baker S.E."/>
        </authorList>
    </citation>
    <scope>NUCLEOTIDE SEQUENCE</scope>
    <source>
        <strain evidence="2">CBS 122712</strain>
    </source>
</reference>
<keyword evidence="1" id="KW-0472">Membrane</keyword>
<dbReference type="RefSeq" id="XP_025384002.1">
    <property type="nucleotide sequence ID" value="XM_025526146.1"/>
</dbReference>
<proteinExistence type="predicted"/>
<dbReference type="Proteomes" id="UP000246171">
    <property type="component" value="Unassembled WGS sequence"/>
</dbReference>
<comment type="caution">
    <text evidence="2">The sequence shown here is derived from an EMBL/GenBank/DDBJ whole genome shotgun (WGS) entry which is preliminary data.</text>
</comment>
<dbReference type="AlphaFoldDB" id="A0A317USU7"/>
<keyword evidence="1" id="KW-0812">Transmembrane</keyword>
<evidence type="ECO:0000313" key="3">
    <source>
        <dbReference type="Proteomes" id="UP000246171"/>
    </source>
</evidence>
<organism evidence="2 3">
    <name type="scientific">Aspergillus eucalypticola (strain CBS 122712 / IBT 29274)</name>
    <dbReference type="NCBI Taxonomy" id="1448314"/>
    <lineage>
        <taxon>Eukaryota</taxon>
        <taxon>Fungi</taxon>
        <taxon>Dikarya</taxon>
        <taxon>Ascomycota</taxon>
        <taxon>Pezizomycotina</taxon>
        <taxon>Eurotiomycetes</taxon>
        <taxon>Eurotiomycetidae</taxon>
        <taxon>Eurotiales</taxon>
        <taxon>Aspergillaceae</taxon>
        <taxon>Aspergillus</taxon>
        <taxon>Aspergillus subgen. Circumdati</taxon>
    </lineage>
</organism>
<name>A0A317USU7_ASPEC</name>
<gene>
    <name evidence="2" type="ORF">BO83DRAFT_137614</name>
</gene>
<protein>
    <submittedName>
        <fullName evidence="2">Uncharacterized protein</fullName>
    </submittedName>
</protein>
<sequence>MVVRSFVDRKLSRYKCYFRIDHNYLPLSVRFRVFPLFFCYFASGFLLRVQINTTYHQTFFFY</sequence>
<evidence type="ECO:0000256" key="1">
    <source>
        <dbReference type="SAM" id="Phobius"/>
    </source>
</evidence>
<feature type="transmembrane region" description="Helical" evidence="1">
    <location>
        <begin position="29"/>
        <end position="47"/>
    </location>
</feature>
<keyword evidence="3" id="KW-1185">Reference proteome</keyword>